<comment type="caution">
    <text evidence="1">The sequence shown here is derived from an EMBL/GenBank/DDBJ whole genome shotgun (WGS) entry which is preliminary data.</text>
</comment>
<evidence type="ECO:0000313" key="2">
    <source>
        <dbReference type="Proteomes" id="UP000499080"/>
    </source>
</evidence>
<sequence length="116" mass="13682">MMMTTTELTSFPNSSDEMIHQRKYIWSRPNNAEPITGVFLRWNRVSNLEHKIRCRYFTIRPSVCERDLVCVIERGNWERRGSRNGVTGFQLRGEIVNDAGTENWNVVEWISFLMPT</sequence>
<reference evidence="1 2" key="1">
    <citation type="journal article" date="2019" name="Sci. Rep.">
        <title>Orb-weaving spider Araneus ventricosus genome elucidates the spidroin gene catalogue.</title>
        <authorList>
            <person name="Kono N."/>
            <person name="Nakamura H."/>
            <person name="Ohtoshi R."/>
            <person name="Moran D.A.P."/>
            <person name="Shinohara A."/>
            <person name="Yoshida Y."/>
            <person name="Fujiwara M."/>
            <person name="Mori M."/>
            <person name="Tomita M."/>
            <person name="Arakawa K."/>
        </authorList>
    </citation>
    <scope>NUCLEOTIDE SEQUENCE [LARGE SCALE GENOMIC DNA]</scope>
</reference>
<evidence type="ECO:0000313" key="1">
    <source>
        <dbReference type="EMBL" id="GBM36370.1"/>
    </source>
</evidence>
<dbReference type="EMBL" id="BGPR01000810">
    <property type="protein sequence ID" value="GBM36370.1"/>
    <property type="molecule type" value="Genomic_DNA"/>
</dbReference>
<dbReference type="Proteomes" id="UP000499080">
    <property type="component" value="Unassembled WGS sequence"/>
</dbReference>
<accession>A0A4Y2F4D8</accession>
<keyword evidence="2" id="KW-1185">Reference proteome</keyword>
<gene>
    <name evidence="1" type="ORF">AVEN_176065_1</name>
</gene>
<proteinExistence type="predicted"/>
<protein>
    <submittedName>
        <fullName evidence="1">Uncharacterized protein</fullName>
    </submittedName>
</protein>
<name>A0A4Y2F4D8_ARAVE</name>
<organism evidence="1 2">
    <name type="scientific">Araneus ventricosus</name>
    <name type="common">Orbweaver spider</name>
    <name type="synonym">Epeira ventricosa</name>
    <dbReference type="NCBI Taxonomy" id="182803"/>
    <lineage>
        <taxon>Eukaryota</taxon>
        <taxon>Metazoa</taxon>
        <taxon>Ecdysozoa</taxon>
        <taxon>Arthropoda</taxon>
        <taxon>Chelicerata</taxon>
        <taxon>Arachnida</taxon>
        <taxon>Araneae</taxon>
        <taxon>Araneomorphae</taxon>
        <taxon>Entelegynae</taxon>
        <taxon>Araneoidea</taxon>
        <taxon>Araneidae</taxon>
        <taxon>Araneus</taxon>
    </lineage>
</organism>
<dbReference type="AlphaFoldDB" id="A0A4Y2F4D8"/>